<feature type="region of interest" description="Disordered" evidence="1">
    <location>
        <begin position="1"/>
        <end position="34"/>
    </location>
</feature>
<keyword evidence="2" id="KW-0812">Transmembrane</keyword>
<accession>A0A5N5QEP7</accession>
<evidence type="ECO:0000313" key="4">
    <source>
        <dbReference type="Proteomes" id="UP000383932"/>
    </source>
</evidence>
<feature type="transmembrane region" description="Helical" evidence="2">
    <location>
        <begin position="70"/>
        <end position="90"/>
    </location>
</feature>
<dbReference type="PANTHER" id="PTHR11440">
    <property type="entry name" value="LECITHIN-CHOLESTEROL ACYLTRANSFERASE-RELATED"/>
    <property type="match status" value="1"/>
</dbReference>
<evidence type="ECO:0000313" key="3">
    <source>
        <dbReference type="EMBL" id="KAB5589941.1"/>
    </source>
</evidence>
<organism evidence="3 4">
    <name type="scientific">Ceratobasidium theobromae</name>
    <dbReference type="NCBI Taxonomy" id="1582974"/>
    <lineage>
        <taxon>Eukaryota</taxon>
        <taxon>Fungi</taxon>
        <taxon>Dikarya</taxon>
        <taxon>Basidiomycota</taxon>
        <taxon>Agaricomycotina</taxon>
        <taxon>Agaricomycetes</taxon>
        <taxon>Cantharellales</taxon>
        <taxon>Ceratobasidiaceae</taxon>
        <taxon>Ceratobasidium</taxon>
    </lineage>
</organism>
<gene>
    <name evidence="3" type="ORF">CTheo_6619</name>
</gene>
<feature type="compositionally biased region" description="Low complexity" evidence="1">
    <location>
        <begin position="372"/>
        <end position="386"/>
    </location>
</feature>
<dbReference type="Pfam" id="PF02450">
    <property type="entry name" value="LCAT"/>
    <property type="match status" value="1"/>
</dbReference>
<evidence type="ECO:0000256" key="2">
    <source>
        <dbReference type="SAM" id="Phobius"/>
    </source>
</evidence>
<feature type="compositionally biased region" description="Polar residues" evidence="1">
    <location>
        <begin position="13"/>
        <end position="27"/>
    </location>
</feature>
<protein>
    <submittedName>
        <fullName evidence="3">Phospholipid:diacylglycerol acyltransferase</fullName>
    </submittedName>
</protein>
<name>A0A5N5QEP7_9AGAM</name>
<dbReference type="AlphaFoldDB" id="A0A5N5QEP7"/>
<dbReference type="Proteomes" id="UP000383932">
    <property type="component" value="Unassembled WGS sequence"/>
</dbReference>
<dbReference type="EMBL" id="SSOP01000214">
    <property type="protein sequence ID" value="KAB5589941.1"/>
    <property type="molecule type" value="Genomic_DNA"/>
</dbReference>
<dbReference type="OrthoDB" id="190846at2759"/>
<keyword evidence="4" id="KW-1185">Reference proteome</keyword>
<dbReference type="GO" id="GO:0008374">
    <property type="term" value="F:O-acyltransferase activity"/>
    <property type="evidence" value="ECO:0007669"/>
    <property type="project" value="InterPro"/>
</dbReference>
<dbReference type="GO" id="GO:0006629">
    <property type="term" value="P:lipid metabolic process"/>
    <property type="evidence" value="ECO:0007669"/>
    <property type="project" value="InterPro"/>
</dbReference>
<feature type="region of interest" description="Disordered" evidence="1">
    <location>
        <begin position="363"/>
        <end position="400"/>
    </location>
</feature>
<keyword evidence="3" id="KW-0012">Acyltransferase</keyword>
<evidence type="ECO:0000256" key="1">
    <source>
        <dbReference type="SAM" id="MobiDB-lite"/>
    </source>
</evidence>
<reference evidence="3 4" key="1">
    <citation type="journal article" date="2019" name="Fungal Biol. Biotechnol.">
        <title>Draft genome sequence of fastidious pathogen Ceratobasidium theobromae, which causes vascular-streak dieback in Theobroma cacao.</title>
        <authorList>
            <person name="Ali S.S."/>
            <person name="Asman A."/>
            <person name="Shao J."/>
            <person name="Firmansyah A.P."/>
            <person name="Susilo A.W."/>
            <person name="Rosmana A."/>
            <person name="McMahon P."/>
            <person name="Junaid M."/>
            <person name="Guest D."/>
            <person name="Kheng T.Y."/>
            <person name="Meinhardt L.W."/>
            <person name="Bailey B.A."/>
        </authorList>
    </citation>
    <scope>NUCLEOTIDE SEQUENCE [LARGE SCALE GENOMIC DNA]</scope>
    <source>
        <strain evidence="3 4">CT2</strain>
    </source>
</reference>
<proteinExistence type="predicted"/>
<comment type="caution">
    <text evidence="3">The sequence shown here is derived from an EMBL/GenBank/DDBJ whole genome shotgun (WGS) entry which is preliminary data.</text>
</comment>
<dbReference type="InterPro" id="IPR003386">
    <property type="entry name" value="LACT/PDAT_acylTrfase"/>
</dbReference>
<keyword evidence="3" id="KW-0808">Transferase</keyword>
<keyword evidence="2" id="KW-0472">Membrane</keyword>
<sequence>MLKVPSLRRRGKSSTPSTPELTGTGSEVPTPRSNEDTVVVSLDTLLKLQKQKFEDARGRLDGWFIGKRSVLFPLGLALGILASFLILSPLPPHLALLLEEYDISSLSLPGLEFEWNQLTESIAKSTPGKLWAESNDFRVGMALKEEGLEAIHPVILVPGIISTGLESWTTSPEYRHYFRKRLWGTTTMVRAVVTDRDRWIAALMLDPDTGLDPPGIKVRAAQGLDAASSFMPGYWIWSKIIENLAVINYDTNNLNMAAYDWSLKWVEAPSYGNGGPSWVEDHIEAFVNVADQTMITKADISGQPKAMAAFVSGEMRDTVEIHPAGAYVLEKFFSRKERAKLFRSWAGSASMWIKGGDAVWGTPAPFASEDGPTPTTDSSHSDSATSYGAPDDPPDVTPESSHARFFSFRASPPAAHVQSGPGVPGNLSAAQAGDWLLGNAEERWQVCGDATARPKTLILNDVEQKMMALNYSYGIERDPDQLAKNDDDHTKFSNPLEVRLPNAPRSYWYAATEFEHESSGNVELGDQCADVAENNVTCIKHRAPLDLPLARKNFIDVAVHNDTGVPQDVAGEGDGTVALLSLGAMCVEGWRPGSKWNPHGIKVITQEVIPYVSTLTMAHKPEPFDPRGGPTTSDHIDILGSEALNMAILRIAAGRGEDVEERFVSRIREYAKKIRWD</sequence>
<keyword evidence="2" id="KW-1133">Transmembrane helix</keyword>
<feature type="compositionally biased region" description="Basic residues" evidence="1">
    <location>
        <begin position="1"/>
        <end position="12"/>
    </location>
</feature>